<dbReference type="SUPFAM" id="SSF50475">
    <property type="entry name" value="FMN-binding split barrel"/>
    <property type="match status" value="1"/>
</dbReference>
<sequence>MDRGKTMIETKELRKCFGKFATGVTVITYNSPEGPRGMTANSFTSVSLEPPLILVSVDRKTKASQYMTGNRFAVNILKKEQKELSNHFAGKTNPELSIPWVEGEYAPYLEGSLAVIECAPWREYDGGDHILFLGEVKRYTYGDGDALGFFCGPLFRCEKAGRYLNVRTLDTCNTSFPSNEG</sequence>
<name>Q6KFZ0_GEOTH</name>
<evidence type="ECO:0000259" key="2">
    <source>
        <dbReference type="SMART" id="SM00903"/>
    </source>
</evidence>
<dbReference type="GO" id="GO:0042602">
    <property type="term" value="F:riboflavin reductase (NADPH) activity"/>
    <property type="evidence" value="ECO:0007669"/>
    <property type="project" value="TreeGrafter"/>
</dbReference>
<keyword evidence="1" id="KW-0560">Oxidoreductase</keyword>
<dbReference type="GO" id="GO:0006208">
    <property type="term" value="P:pyrimidine nucleobase catabolic process"/>
    <property type="evidence" value="ECO:0007669"/>
    <property type="project" value="TreeGrafter"/>
</dbReference>
<dbReference type="Pfam" id="PF01613">
    <property type="entry name" value="Flavin_Reduct"/>
    <property type="match status" value="1"/>
</dbReference>
<dbReference type="PANTHER" id="PTHR30466">
    <property type="entry name" value="FLAVIN REDUCTASE"/>
    <property type="match status" value="1"/>
</dbReference>
<accession>Q6KFZ0</accession>
<proteinExistence type="predicted"/>
<evidence type="ECO:0000313" key="3">
    <source>
        <dbReference type="EMBL" id="AAQ04677.1"/>
    </source>
</evidence>
<dbReference type="EMBL" id="AF450000">
    <property type="protein sequence ID" value="AAQ04677.1"/>
    <property type="molecule type" value="Genomic_DNA"/>
</dbReference>
<reference evidence="3" key="1">
    <citation type="submission" date="2001-11" db="EMBL/GenBank/DDBJ databases">
        <title>A two component thermophilic phenol hydroxylase from Bacillus thermoleovorans A2: cloning, characterization, and functional expression in Escherichia coli.</title>
        <authorList>
            <person name="Rugsaseel-Rappert S."/>
            <person name="Mueller R."/>
        </authorList>
    </citation>
    <scope>NUCLEOTIDE SEQUENCE</scope>
    <source>
        <strain evidence="3">A2</strain>
    </source>
</reference>
<dbReference type="Gene3D" id="2.30.110.10">
    <property type="entry name" value="Electron Transport, Fmn-binding Protein, Chain A"/>
    <property type="match status" value="1"/>
</dbReference>
<gene>
    <name evidence="3" type="primary">pheA2</name>
</gene>
<dbReference type="SMART" id="SM00903">
    <property type="entry name" value="Flavin_Reduct"/>
    <property type="match status" value="1"/>
</dbReference>
<evidence type="ECO:0000256" key="1">
    <source>
        <dbReference type="ARBA" id="ARBA00023002"/>
    </source>
</evidence>
<dbReference type="InterPro" id="IPR002563">
    <property type="entry name" value="Flavin_Rdtase-like_dom"/>
</dbReference>
<feature type="domain" description="Flavin reductase like" evidence="2">
    <location>
        <begin position="17"/>
        <end position="156"/>
    </location>
</feature>
<dbReference type="InterPro" id="IPR012349">
    <property type="entry name" value="Split_barrel_FMN-bd"/>
</dbReference>
<dbReference type="AlphaFoldDB" id="Q6KFZ0"/>
<dbReference type="GO" id="GO:0010181">
    <property type="term" value="F:FMN binding"/>
    <property type="evidence" value="ECO:0007669"/>
    <property type="project" value="InterPro"/>
</dbReference>
<protein>
    <submittedName>
        <fullName evidence="3">Phenol hydroxylase component 2</fullName>
    </submittedName>
</protein>
<organism evidence="3">
    <name type="scientific">Geobacillus thermoleovorans</name>
    <name type="common">Bacillus thermoleovorans</name>
    <dbReference type="NCBI Taxonomy" id="33941"/>
    <lineage>
        <taxon>Bacteria</taxon>
        <taxon>Bacillati</taxon>
        <taxon>Bacillota</taxon>
        <taxon>Bacilli</taxon>
        <taxon>Bacillales</taxon>
        <taxon>Anoxybacillaceae</taxon>
        <taxon>Geobacillus</taxon>
        <taxon>Geobacillus thermoleovorans group</taxon>
    </lineage>
</organism>
<dbReference type="InterPro" id="IPR050268">
    <property type="entry name" value="NADH-dep_flavin_reductase"/>
</dbReference>
<dbReference type="PANTHER" id="PTHR30466:SF1">
    <property type="entry name" value="FMN REDUCTASE (NADH) RUTF"/>
    <property type="match status" value="1"/>
</dbReference>